<name>A0A9P7VAY6_9ASCO</name>
<dbReference type="PANTHER" id="PTHR35140">
    <property type="entry name" value="MITOTIC CHECK POINT PROTEIN BFA1"/>
    <property type="match status" value="1"/>
</dbReference>
<dbReference type="OrthoDB" id="19159at2759"/>
<feature type="region of interest" description="Disordered" evidence="1">
    <location>
        <begin position="1"/>
        <end position="22"/>
    </location>
</feature>
<dbReference type="RefSeq" id="XP_043050074.1">
    <property type="nucleotide sequence ID" value="XM_043195408.1"/>
</dbReference>
<evidence type="ECO:0000256" key="1">
    <source>
        <dbReference type="SAM" id="MobiDB-lite"/>
    </source>
</evidence>
<keyword evidence="3" id="KW-1185">Reference proteome</keyword>
<organism evidence="2 3">
    <name type="scientific">Scheffersomyces spartinae</name>
    <dbReference type="NCBI Taxonomy" id="45513"/>
    <lineage>
        <taxon>Eukaryota</taxon>
        <taxon>Fungi</taxon>
        <taxon>Dikarya</taxon>
        <taxon>Ascomycota</taxon>
        <taxon>Saccharomycotina</taxon>
        <taxon>Pichiomycetes</taxon>
        <taxon>Debaryomycetaceae</taxon>
        <taxon>Scheffersomyces</taxon>
    </lineage>
</organism>
<feature type="compositionally biased region" description="Low complexity" evidence="1">
    <location>
        <begin position="537"/>
        <end position="553"/>
    </location>
</feature>
<feature type="region of interest" description="Disordered" evidence="1">
    <location>
        <begin position="533"/>
        <end position="561"/>
    </location>
</feature>
<reference evidence="2" key="1">
    <citation type="submission" date="2021-03" db="EMBL/GenBank/DDBJ databases">
        <authorList>
            <person name="Palmer J.M."/>
        </authorList>
    </citation>
    <scope>NUCLEOTIDE SEQUENCE</scope>
    <source>
        <strain evidence="2">ARV_011</strain>
    </source>
</reference>
<evidence type="ECO:0000313" key="3">
    <source>
        <dbReference type="Proteomes" id="UP000790833"/>
    </source>
</evidence>
<comment type="caution">
    <text evidence="2">The sequence shown here is derived from an EMBL/GenBank/DDBJ whole genome shotgun (WGS) entry which is preliminary data.</text>
</comment>
<dbReference type="InterPro" id="IPR034586">
    <property type="entry name" value="Bfa1/Byr4"/>
</dbReference>
<feature type="compositionally biased region" description="Low complexity" evidence="1">
    <location>
        <begin position="98"/>
        <end position="111"/>
    </location>
</feature>
<dbReference type="GO" id="GO:0044732">
    <property type="term" value="C:mitotic spindle pole body"/>
    <property type="evidence" value="ECO:0007669"/>
    <property type="project" value="TreeGrafter"/>
</dbReference>
<dbReference type="AlphaFoldDB" id="A0A9P7VAY6"/>
<sequence>MSGKRIRPGLSPPVAEDAAGEDDILSRKAEILSRFSEDEDMNRILDFDDDGSPEKYQHQQDDYHTIKLSEGLDTLRLQDFGGGSGGVKTLLGGSSIKFSPSDSISTSSPIKKSSKGQRRFLDSGGGGMVEDGRLFEMNDTDVTSELSDAEFEDVDNIFGDQESGIYLKMHDRLNQKKQLLQDQSKVEELELEKLHTTRQQHQAAAKKRRSNSRIRNPNEQQPHERTITFEESSIEDFANGFDNDIEEKMSILPPPMKLKQSLPNLQSFGKNSLNTVKKFKSSMELISEHPKFNTSNHIYRKLNRIPSFYNQETAHPQDEEYVKAQERKLALLSKFKESTKHQKRGNANGNPQEYHQTHLQSNNVHQHLQPIKNNRNATHQYPQHKKRVKHQINLEQYQKQQSQLNIYHGPMKLNSRTQTWEGNDLDLLKFDTLSKPSLITMNDLKGRNIKKEGSKKFLTLAPDIEPSSNEESPMVFDSTNLRWVYPGDEAHTLFNVPDLDDNISPINVNAGGGYVDVLATNSNPSLARLQSPMRGASTFTQRTTSSTTTASTSDGPLISTSGASSSVTGIVPVEEFNLSMKTINRFLKEEAKIKRKVDNWFPSGSKYLICNRHQEWNGDHLWEIRKLVVDE</sequence>
<dbReference type="PANTHER" id="PTHR35140:SF1">
    <property type="entry name" value="MITOTIC CHECK POINT PROTEIN BFA1"/>
    <property type="match status" value="1"/>
</dbReference>
<proteinExistence type="predicted"/>
<gene>
    <name evidence="2" type="ORF">KQ657_004742</name>
</gene>
<protein>
    <submittedName>
        <fullName evidence="2">Uncharacterized protein</fullName>
    </submittedName>
</protein>
<accession>A0A9P7VAY6</accession>
<dbReference type="EMBL" id="JAHMUF010000007">
    <property type="protein sequence ID" value="KAG7194527.1"/>
    <property type="molecule type" value="Genomic_DNA"/>
</dbReference>
<dbReference type="GO" id="GO:1990334">
    <property type="term" value="C:Bfa1-Bub2 complex"/>
    <property type="evidence" value="ECO:0007669"/>
    <property type="project" value="InterPro"/>
</dbReference>
<dbReference type="GO" id="GO:0031578">
    <property type="term" value="P:mitotic spindle orientation checkpoint signaling"/>
    <property type="evidence" value="ECO:0007669"/>
    <property type="project" value="TreeGrafter"/>
</dbReference>
<dbReference type="Proteomes" id="UP000790833">
    <property type="component" value="Unassembled WGS sequence"/>
</dbReference>
<evidence type="ECO:0000313" key="2">
    <source>
        <dbReference type="EMBL" id="KAG7194527.1"/>
    </source>
</evidence>
<feature type="region of interest" description="Disordered" evidence="1">
    <location>
        <begin position="98"/>
        <end position="127"/>
    </location>
</feature>
<dbReference type="GeneID" id="66118116"/>
<dbReference type="GO" id="GO:0005096">
    <property type="term" value="F:GTPase activator activity"/>
    <property type="evidence" value="ECO:0007669"/>
    <property type="project" value="InterPro"/>
</dbReference>
<feature type="region of interest" description="Disordered" evidence="1">
    <location>
        <begin position="195"/>
        <end position="225"/>
    </location>
</feature>